<gene>
    <name evidence="1" type="ordered locus">ASAC_0277</name>
</gene>
<dbReference type="Proteomes" id="UP000000346">
    <property type="component" value="Chromosome"/>
</dbReference>
<evidence type="ECO:0000313" key="2">
    <source>
        <dbReference type="Proteomes" id="UP000000346"/>
    </source>
</evidence>
<dbReference type="InParanoid" id="D9Q046"/>
<keyword evidence="2" id="KW-1185">Reference proteome</keyword>
<dbReference type="HOGENOM" id="CLU_1792007_0_0_2"/>
<dbReference type="EMBL" id="CP001742">
    <property type="protein sequence ID" value="ADL18684.1"/>
    <property type="molecule type" value="Genomic_DNA"/>
</dbReference>
<sequence>MYLINARKSVRNSMVRLRAYSKENELKQMEDTLNALDWLLEWALLKVQTLITVGLVNWREVATVMNVVKKVMQEYSYLDPRIEEEISGAEESLSRAWMNIEPSLPEEFSEKDLTSIEEEAKKVIKEAEMVAKSRGSANTLASQQ</sequence>
<proteinExistence type="predicted"/>
<dbReference type="eggNOG" id="arCOG00452">
    <property type="taxonomic scope" value="Archaea"/>
</dbReference>
<dbReference type="STRING" id="666510.ASAC_0277"/>
<reference evidence="1 2" key="1">
    <citation type="journal article" date="2010" name="Appl. Environ. Microbiol.">
        <title>The genome sequence of the crenarchaeon Acidilobus saccharovorans supports a new order, Acidilobales, and suggests an important ecological role in terrestrial acidic hot springs.</title>
        <authorList>
            <person name="Mardanov A.V."/>
            <person name="Svetlitchnyi V.A."/>
            <person name="Beletsky A.V."/>
            <person name="Prokofeva M.I."/>
            <person name="Bonch-Osmolovskaya E.A."/>
            <person name="Ravin N.V."/>
            <person name="Skryabin K.G."/>
        </authorList>
    </citation>
    <scope>NUCLEOTIDE SEQUENCE [LARGE SCALE GENOMIC DNA]</scope>
    <source>
        <strain evidence="2">DSM 16705 / JCM 18335 / VKM B-2471 / 345-15</strain>
    </source>
</reference>
<dbReference type="AlphaFoldDB" id="D9Q046"/>
<name>D9Q046_ACIS3</name>
<dbReference type="KEGG" id="asc:ASAC_0277"/>
<accession>D9Q046</accession>
<organism evidence="1 2">
    <name type="scientific">Acidilobus saccharovorans (strain DSM 16705 / JCM 18335 / VKM B-2471 / 345-15)</name>
    <dbReference type="NCBI Taxonomy" id="666510"/>
    <lineage>
        <taxon>Archaea</taxon>
        <taxon>Thermoproteota</taxon>
        <taxon>Thermoprotei</taxon>
        <taxon>Acidilobales</taxon>
        <taxon>Acidilobaceae</taxon>
        <taxon>Acidilobus</taxon>
    </lineage>
</organism>
<evidence type="ECO:0000313" key="1">
    <source>
        <dbReference type="EMBL" id="ADL18684.1"/>
    </source>
</evidence>
<protein>
    <submittedName>
        <fullName evidence="1">Uncharacterized protein</fullName>
    </submittedName>
</protein>